<dbReference type="GO" id="GO:0005835">
    <property type="term" value="C:fatty acid synthase complex"/>
    <property type="evidence" value="ECO:0007669"/>
    <property type="project" value="UniProtKB-UniRule"/>
</dbReference>
<evidence type="ECO:0000256" key="13">
    <source>
        <dbReference type="ARBA" id="ARBA00048462"/>
    </source>
</evidence>
<dbReference type="GO" id="GO:0004312">
    <property type="term" value="F:fatty acid synthase activity"/>
    <property type="evidence" value="ECO:0007669"/>
    <property type="project" value="InterPro"/>
</dbReference>
<dbReference type="Gene3D" id="6.20.240.10">
    <property type="match status" value="1"/>
</dbReference>
<evidence type="ECO:0000256" key="15">
    <source>
        <dbReference type="ARBA" id="ARBA00048572"/>
    </source>
</evidence>
<dbReference type="OrthoDB" id="4251012at2759"/>
<dbReference type="GO" id="GO:0016297">
    <property type="term" value="F:fatty acyl-[ACP] hydrolase activity"/>
    <property type="evidence" value="ECO:0007669"/>
    <property type="project" value="UniProtKB-EC"/>
</dbReference>
<evidence type="ECO:0000256" key="11">
    <source>
        <dbReference type="ARBA" id="ARBA00033756"/>
    </source>
</evidence>
<dbReference type="InterPro" id="IPR001227">
    <property type="entry name" value="Ac_transferase_dom_sf"/>
</dbReference>
<evidence type="ECO:0000256" key="6">
    <source>
        <dbReference type="ARBA" id="ARBA00022857"/>
    </source>
</evidence>
<dbReference type="SUPFAM" id="SSF54637">
    <property type="entry name" value="Thioesterase/thiol ester dehydrase-isomerase"/>
    <property type="match status" value="2"/>
</dbReference>
<organism evidence="21 22">
    <name type="scientific">Aspergillus ibericus CBS 121593</name>
    <dbReference type="NCBI Taxonomy" id="1448316"/>
    <lineage>
        <taxon>Eukaryota</taxon>
        <taxon>Fungi</taxon>
        <taxon>Dikarya</taxon>
        <taxon>Ascomycota</taxon>
        <taxon>Pezizomycotina</taxon>
        <taxon>Eurotiomycetes</taxon>
        <taxon>Eurotiomycetidae</taxon>
        <taxon>Eurotiales</taxon>
        <taxon>Aspergillaceae</taxon>
        <taxon>Aspergillus</taxon>
        <taxon>Aspergillus subgen. Circumdati</taxon>
    </lineage>
</organism>
<proteinExistence type="inferred from homology"/>
<dbReference type="InterPro" id="IPR013565">
    <property type="entry name" value="Fas1/AflB-like_central"/>
</dbReference>
<evidence type="ECO:0000256" key="2">
    <source>
        <dbReference type="ARBA" id="ARBA00005179"/>
    </source>
</evidence>
<evidence type="ECO:0000256" key="7">
    <source>
        <dbReference type="ARBA" id="ARBA00023002"/>
    </source>
</evidence>
<dbReference type="InterPro" id="IPR002539">
    <property type="entry name" value="MaoC-like_dom"/>
</dbReference>
<dbReference type="Pfam" id="PF17951">
    <property type="entry name" value="FAS_meander"/>
    <property type="match status" value="1"/>
</dbReference>
<gene>
    <name evidence="21" type="ORF">BO80DRAFT_467870</name>
</gene>
<evidence type="ECO:0000256" key="3">
    <source>
        <dbReference type="ARBA" id="ARBA00010009"/>
    </source>
</evidence>
<comment type="catalytic activity">
    <reaction evidence="15">
        <text>a 2,3-saturated acyl-[ACP] + NAD(+) = a (2E)-enoyl-[ACP] + NADH + H(+)</text>
        <dbReference type="Rhea" id="RHEA:10240"/>
        <dbReference type="Rhea" id="RHEA-COMP:9925"/>
        <dbReference type="Rhea" id="RHEA-COMP:9926"/>
        <dbReference type="ChEBI" id="CHEBI:15378"/>
        <dbReference type="ChEBI" id="CHEBI:57540"/>
        <dbReference type="ChEBI" id="CHEBI:57945"/>
        <dbReference type="ChEBI" id="CHEBI:78784"/>
        <dbReference type="ChEBI" id="CHEBI:78785"/>
        <dbReference type="EC" id="1.3.1.9"/>
    </reaction>
</comment>
<evidence type="ECO:0000256" key="12">
    <source>
        <dbReference type="ARBA" id="ARBA00048237"/>
    </source>
</evidence>
<evidence type="ECO:0000256" key="5">
    <source>
        <dbReference type="ARBA" id="ARBA00022801"/>
    </source>
</evidence>
<dbReference type="Pfam" id="PF13452">
    <property type="entry name" value="FAS1_DH_region"/>
    <property type="match status" value="1"/>
</dbReference>
<evidence type="ECO:0000256" key="4">
    <source>
        <dbReference type="ARBA" id="ARBA00022679"/>
    </source>
</evidence>
<dbReference type="FunFam" id="3.20.20.70:FF:000078">
    <property type="entry name" value="Fatty acid synthase beta subunit dehydratase"/>
    <property type="match status" value="1"/>
</dbReference>
<evidence type="ECO:0000256" key="19">
    <source>
        <dbReference type="SAM" id="MobiDB-lite"/>
    </source>
</evidence>
<dbReference type="CDD" id="cd03447">
    <property type="entry name" value="FAS_MaoC"/>
    <property type="match status" value="1"/>
</dbReference>
<dbReference type="GO" id="GO:0004321">
    <property type="term" value="F:fatty-acyl-CoA synthase activity"/>
    <property type="evidence" value="ECO:0007669"/>
    <property type="project" value="UniProtKB-EC"/>
</dbReference>
<keyword evidence="8 17" id="KW-0520">NAD</keyword>
<feature type="active site" description="For malonyltransferase activity" evidence="18">
    <location>
        <position position="1838"/>
    </location>
</feature>
<dbReference type="Gene3D" id="3.40.366.10">
    <property type="entry name" value="Malonyl-Coenzyme A Acyl Carrier Protein, domain 2"/>
    <property type="match status" value="3"/>
</dbReference>
<dbReference type="PRINTS" id="PR01483">
    <property type="entry name" value="FASYNTHASE"/>
</dbReference>
<dbReference type="Gene3D" id="1.20.1050.120">
    <property type="match status" value="1"/>
</dbReference>
<dbReference type="GeneID" id="37227753"/>
<dbReference type="PANTHER" id="PTHR10982:SF21">
    <property type="entry name" value="FATTY ACID SYNTHASE SUBUNIT BETA"/>
    <property type="match status" value="1"/>
</dbReference>
<dbReference type="FunFam" id="1.20.930.70:FF:000001">
    <property type="entry name" value="Fatty acid synthase beta subunit dehydratase"/>
    <property type="match status" value="1"/>
</dbReference>
<dbReference type="InterPro" id="IPR016035">
    <property type="entry name" value="Acyl_Trfase/lysoPLipase"/>
</dbReference>
<dbReference type="GO" id="GO:0004318">
    <property type="term" value="F:enoyl-[acyl-carrier-protein] reductase (NADH) activity"/>
    <property type="evidence" value="ECO:0007669"/>
    <property type="project" value="UniProtKB-UniRule"/>
</dbReference>
<dbReference type="InterPro" id="IPR040883">
    <property type="entry name" value="FAS_meander"/>
</dbReference>
<feature type="domain" description="Malonyl-CoA:ACP transacylase (MAT)" evidence="20">
    <location>
        <begin position="1694"/>
        <end position="1985"/>
    </location>
</feature>
<protein>
    <submittedName>
        <fullName evidence="21">Fatty acid synthase beta subunit</fullName>
    </submittedName>
</protein>
<dbReference type="GO" id="GO:0004313">
    <property type="term" value="F:[acyl-carrier-protein] S-acetyltransferase activity"/>
    <property type="evidence" value="ECO:0007669"/>
    <property type="project" value="UniProtKB-EC"/>
</dbReference>
<dbReference type="Gene3D" id="3.20.20.70">
    <property type="entry name" value="Aldolase class I"/>
    <property type="match status" value="1"/>
</dbReference>
<name>A0A395GPL1_9EURO</name>
<comment type="similarity">
    <text evidence="3 17">Belongs to the fungal fatty acid synthetase subunit beta family.</text>
</comment>
<dbReference type="Gene3D" id="6.10.60.10">
    <property type="match status" value="1"/>
</dbReference>
<dbReference type="FunFam" id="3.40.366.10:FF:000006">
    <property type="entry name" value="Fatty acid synthase beta subunit dehydratase"/>
    <property type="match status" value="1"/>
</dbReference>
<comment type="catalytic activity">
    <reaction evidence="16">
        <text>holo-[ACP] + acetyl-CoA = acetyl-[ACP] + CoA</text>
        <dbReference type="Rhea" id="RHEA:41788"/>
        <dbReference type="Rhea" id="RHEA-COMP:9621"/>
        <dbReference type="Rhea" id="RHEA-COMP:9685"/>
        <dbReference type="ChEBI" id="CHEBI:57287"/>
        <dbReference type="ChEBI" id="CHEBI:57288"/>
        <dbReference type="ChEBI" id="CHEBI:64479"/>
        <dbReference type="ChEBI" id="CHEBI:78446"/>
        <dbReference type="EC" id="2.3.1.38"/>
    </reaction>
</comment>
<keyword evidence="5 17" id="KW-0378">Hydrolase</keyword>
<dbReference type="InterPro" id="IPR014043">
    <property type="entry name" value="Acyl_transferase_dom"/>
</dbReference>
<evidence type="ECO:0000256" key="1">
    <source>
        <dbReference type="ARBA" id="ARBA00001055"/>
    </source>
</evidence>
<comment type="catalytic activity">
    <reaction evidence="1">
        <text>a (3R)-hydroxyacyl-[ACP] = a (2E)-enoyl-[ACP] + H2O</text>
        <dbReference type="Rhea" id="RHEA:13097"/>
        <dbReference type="Rhea" id="RHEA-COMP:9925"/>
        <dbReference type="Rhea" id="RHEA-COMP:9945"/>
        <dbReference type="ChEBI" id="CHEBI:15377"/>
        <dbReference type="ChEBI" id="CHEBI:78784"/>
        <dbReference type="ChEBI" id="CHEBI:78827"/>
        <dbReference type="EC" id="4.2.1.59"/>
    </reaction>
</comment>
<dbReference type="SUPFAM" id="SSF52151">
    <property type="entry name" value="FabD/lysophospholipase-like"/>
    <property type="match status" value="2"/>
</dbReference>
<dbReference type="Gene3D" id="2.40.128.700">
    <property type="match status" value="1"/>
</dbReference>
<evidence type="ECO:0000256" key="16">
    <source>
        <dbReference type="ARBA" id="ARBA00048835"/>
    </source>
</evidence>
<dbReference type="Gene3D" id="6.10.140.1400">
    <property type="match status" value="1"/>
</dbReference>
<dbReference type="GO" id="GO:0019171">
    <property type="term" value="F:(3R)-hydroxyacyl-[acyl-carrier-protein] dehydratase activity"/>
    <property type="evidence" value="ECO:0007669"/>
    <property type="project" value="UniProtKB-EC"/>
</dbReference>
<dbReference type="InterPro" id="IPR016452">
    <property type="entry name" value="Fas1/AflB-like"/>
</dbReference>
<comment type="catalytic activity">
    <reaction evidence="14">
        <text>(9Z)-octadecenoyl-[ACP] + H2O = (9Z)-octadecenoate + holo-[ACP] + H(+)</text>
        <dbReference type="Rhea" id="RHEA:15057"/>
        <dbReference type="Rhea" id="RHEA-COMP:9685"/>
        <dbReference type="Rhea" id="RHEA-COMP:9924"/>
        <dbReference type="ChEBI" id="CHEBI:15377"/>
        <dbReference type="ChEBI" id="CHEBI:15378"/>
        <dbReference type="ChEBI" id="CHEBI:30823"/>
        <dbReference type="ChEBI" id="CHEBI:64479"/>
        <dbReference type="ChEBI" id="CHEBI:78783"/>
        <dbReference type="EC" id="3.1.2.14"/>
    </reaction>
</comment>
<keyword evidence="22" id="KW-1185">Reference proteome</keyword>
<keyword evidence="7 17" id="KW-0560">Oxidoreductase</keyword>
<dbReference type="Pfam" id="PF08354">
    <property type="entry name" value="Fas1-AflB-like_hel"/>
    <property type="match status" value="1"/>
</dbReference>
<dbReference type="VEuPathDB" id="FungiDB:BO80DRAFT_467870"/>
<dbReference type="InterPro" id="IPR029069">
    <property type="entry name" value="HotDog_dom_sf"/>
</dbReference>
<evidence type="ECO:0000256" key="14">
    <source>
        <dbReference type="ARBA" id="ARBA00048536"/>
    </source>
</evidence>
<evidence type="ECO:0000313" key="22">
    <source>
        <dbReference type="Proteomes" id="UP000249402"/>
    </source>
</evidence>
<dbReference type="InterPro" id="IPR039569">
    <property type="entry name" value="FAS1-like_DH_region"/>
</dbReference>
<feature type="region of interest" description="Disordered" evidence="19">
    <location>
        <begin position="1119"/>
        <end position="1138"/>
    </location>
</feature>
<dbReference type="RefSeq" id="XP_025571604.1">
    <property type="nucleotide sequence ID" value="XM_025722888.1"/>
</dbReference>
<dbReference type="Gene3D" id="3.30.70.3330">
    <property type="match status" value="1"/>
</dbReference>
<keyword evidence="9" id="KW-0456">Lyase</keyword>
<dbReference type="Gene3D" id="1.20.930.70">
    <property type="match status" value="1"/>
</dbReference>
<dbReference type="GO" id="GO:0004314">
    <property type="term" value="F:[acyl-carrier-protein] S-malonyltransferase activity"/>
    <property type="evidence" value="ECO:0007669"/>
    <property type="project" value="UniProtKB-EC"/>
</dbReference>
<dbReference type="Gene3D" id="3.10.129.10">
    <property type="entry name" value="Hotdog Thioesterase"/>
    <property type="match status" value="1"/>
</dbReference>
<evidence type="ECO:0000256" key="18">
    <source>
        <dbReference type="PIRSR" id="PIRSR005562-1"/>
    </source>
</evidence>
<evidence type="ECO:0000256" key="17">
    <source>
        <dbReference type="PIRNR" id="PIRNR005562"/>
    </source>
</evidence>
<evidence type="ECO:0000259" key="20">
    <source>
        <dbReference type="SMART" id="SM00827"/>
    </source>
</evidence>
<dbReference type="InterPro" id="IPR003965">
    <property type="entry name" value="Fatty_acid_synthase"/>
</dbReference>
<dbReference type="GO" id="GO:0006633">
    <property type="term" value="P:fatty acid biosynthetic process"/>
    <property type="evidence" value="ECO:0007669"/>
    <property type="project" value="InterPro"/>
</dbReference>
<dbReference type="PIRSF" id="PIRSF005562">
    <property type="entry name" value="FAS_yeast_beta"/>
    <property type="match status" value="1"/>
</dbReference>
<dbReference type="SUPFAM" id="SSF51412">
    <property type="entry name" value="Inosine monophosphate dehydrogenase (IMPDH)"/>
    <property type="match status" value="1"/>
</dbReference>
<evidence type="ECO:0000256" key="9">
    <source>
        <dbReference type="ARBA" id="ARBA00023239"/>
    </source>
</evidence>
<dbReference type="Proteomes" id="UP000249402">
    <property type="component" value="Unassembled WGS sequence"/>
</dbReference>
<accession>A0A395GPL1</accession>
<dbReference type="InterPro" id="IPR013785">
    <property type="entry name" value="Aldolase_TIM"/>
</dbReference>
<sequence length="2068" mass="227676">MALEDIPPADVASSAAKNVFATLSPSSPPISQVSSPLRPPTVDLTFHLEDSRLVLPIPTAHFQSLKLQKAEFVSSLPSGLNRETTQSPPALCLAFIEFLLDQECVSRSALAAVVRAFHTEFLHEENEIHCLVARLTTVPSERQRWLGIYYRAIEASGDVVPGSSAGSSCRPVSALFDHVQRSGFHLMAVFGGQGEASRTCVHELAELYTSYRPMLQRFLGQAATLLYQLSRIPTSWFHYRGRSLDLMTWINDKSTIPDCEDIAQAPISVPVIGVLSLARYMVTCRVLNMNPGDLRALFTATTGHSQGLLVATVMAMCDSWDSFYANSHLAIEALFWLGWECHRGAPSSTSPVTRISDRSAFHTEPAYMLTVRGVTREHLDSILAHLNRTLPAAEQVQIALINSRDQFVVAGPVASLVHVSSYLSTVTSPDKDPSRIPFSRRKPSIHYGFLPISTPFHTRYLDEAARILRRRFSERRIAARELKIPVYHTLTGQDLRQAGGNILHAVLDAIAREICDWPLALSGQYISGTSKAPSHIIVFDRGGLGAMVKKIQEGKGIRIIQGADLDSRDPEIGTMRDLFSPRLLDSSTRLQSWAQQFQPRLGTGSAVLETRITSLLGTPPVIAAGMTPTTVPWDFVSAIMNAGYHAELAGGGYRNSSDMAAAINKLVANIAPGRGVTCNLIYANPRAMCWQIALLRRLSHSQVPIDGLTIGAGVPSLEIASEYIRTIGLRHISFKPSSVATIRQVVDIAKAHPDFPIILQWTGGRGGGHHSFEDFYTPILNTYGLIRQQSNIYLVAGSGFGNRDSIYPYISGQWALSLGYPCMPFDGVLLGSRLMVAREAHTSSAVKDIIVSTPGVPDWEWEKTYDGPAGGVITVQSEMGEPIHKIATRGVRLWADMDRTVFRLPRKDRVSYLEKHHSSIIQRLNADFAKPWFGRNDMGDVVNLDEMTYTEVLARLVELMYVHHQERWIDPTYADFTMDVASRALERLTRGTASQEATLSRSVLLESPSRFLSAFAVACPSAADEVLNPEDVSFFLLRSQMPGQKPVNFIPSLDEDFELFFKKDSLWQAEDIDAVVDQDADRVCILHGPVAAQYSLECDESVKDILDTITQGLIERLQRDVSSEESTPGSGSGLITPDSWSSVSGVKEIAIEDFSLSSTVISEPTEDRTVSMAAGALSTSPSWPAWVRAIFGDKMVFRGRLREKNPFRQFVASYPDTIMRYDFDRSEVCVTVQDPCKATSLMKISCLDGIDIRVDLYPPQVSDPLQLVYRFDPRGVPFGLSEITENRNAQIKSFYSRLWLQESVGSPSSIHDTFHGRNLTLTRELLDDLAAAVGPAFPDPRLVIPISDVLPISTGIIIAWDVITRPLVVGELDGDLLHLVHRSNMFEYCPGANALRVGDSVRCQSQVQAAYVEDAGKVVVVEAQIIRSGEAVMTVTSSFLYRGLFQGGSSFRRLKSRWNLQLESNLDEAILRRRRWFHVHENAGSLVGKCVVFNVETLAEDKEDHFKRLCVTGTACLLAPGCPGREVGVVSFQCDKCAGNPVLQFLERKARPWSNQTNLRTPGWSGLSSVEVQMPVSNQLYAEISTDFNPIHVSTIFASLADLPGTVCHGMCTSGIAVAALEHLTLEGDRSRLRRFTAKFTGMVMPLERLVIQLKHTGMVDGRMRFAVDVVRKEGHERVLEAEAIIDQPATAYLFTGQGSQSKGMGMDLYKSSTVAKAMWDGIDGQLYASYGWSVLDIVKNNPKSVTVHFGGKRGRQIRENYLAITTETVLADGARVQTPVLPGLTPSSTSYTFTDPRGLLYSTQFAQPAILLFEAAAVADLRTKGYVSPNAMYAGHSLGEFGALSALSSSIPMGALAELAFYRGLMMQASVSRGDQGAAYGMVAVNPKRVGRFLDETGLGNLVRAIALASQELLEVVNYNVEGEQYVCSGTVTNLWVLGRLMDYLAQSNGQELGSKGTAEDGLILQLLSEAQDLPHPIQLQRGQATIPLEGIDVPFHSSHLRSTVDRFRQCLLKPGFLEGNVDMETLGRYIPNVMARPFSVDEAYIREAYERTQSPILGKMLRGHEV</sequence>
<dbReference type="EMBL" id="KZ824464">
    <property type="protein sequence ID" value="RAK97276.1"/>
    <property type="molecule type" value="Genomic_DNA"/>
</dbReference>
<dbReference type="InterPro" id="IPR032088">
    <property type="entry name" value="SAT"/>
</dbReference>
<dbReference type="SMART" id="SM00827">
    <property type="entry name" value="PKS_AT"/>
    <property type="match status" value="1"/>
</dbReference>
<feature type="active site" description="For acetyltransferase activity" evidence="18">
    <location>
        <position position="305"/>
    </location>
</feature>
<dbReference type="PANTHER" id="PTHR10982">
    <property type="entry name" value="MALONYL COA-ACYL CARRIER PROTEIN TRANSACYLASE"/>
    <property type="match status" value="1"/>
</dbReference>
<comment type="catalytic activity">
    <reaction evidence="13">
        <text>holo-[ACP] + malonyl-CoA = malonyl-[ACP] + CoA</text>
        <dbReference type="Rhea" id="RHEA:41792"/>
        <dbReference type="Rhea" id="RHEA-COMP:9623"/>
        <dbReference type="Rhea" id="RHEA-COMP:9685"/>
        <dbReference type="ChEBI" id="CHEBI:57287"/>
        <dbReference type="ChEBI" id="CHEBI:57384"/>
        <dbReference type="ChEBI" id="CHEBI:64479"/>
        <dbReference type="ChEBI" id="CHEBI:78449"/>
        <dbReference type="EC" id="2.3.1.39"/>
    </reaction>
</comment>
<comment type="pathway">
    <text evidence="2">Secondary metabolite biosynthesis.</text>
</comment>
<comment type="catalytic activity">
    <reaction evidence="12">
        <text>acetyl-CoA + n malonyl-CoA + 2n NADPH + 4n H(+) = a long-chain-acyl-CoA + n CoA + n CO2 + 2n NADP(+).</text>
        <dbReference type="EC" id="2.3.1.86"/>
    </reaction>
</comment>
<dbReference type="Pfam" id="PF22235">
    <property type="entry name" value="FAS1_thioest_ins"/>
    <property type="match status" value="1"/>
</dbReference>
<reference evidence="21 22" key="1">
    <citation type="submission" date="2018-02" db="EMBL/GenBank/DDBJ databases">
        <title>The genomes of Aspergillus section Nigri reveals drivers in fungal speciation.</title>
        <authorList>
            <consortium name="DOE Joint Genome Institute"/>
            <person name="Vesth T.C."/>
            <person name="Nybo J."/>
            <person name="Theobald S."/>
            <person name="Brandl J."/>
            <person name="Frisvad J.C."/>
            <person name="Nielsen K.F."/>
            <person name="Lyhne E.K."/>
            <person name="Kogle M.E."/>
            <person name="Kuo A."/>
            <person name="Riley R."/>
            <person name="Clum A."/>
            <person name="Nolan M."/>
            <person name="Lipzen A."/>
            <person name="Salamov A."/>
            <person name="Henrissat B."/>
            <person name="Wiebenga A."/>
            <person name="De vries R.P."/>
            <person name="Grigoriev I.V."/>
            <person name="Mortensen U.H."/>
            <person name="Andersen M.R."/>
            <person name="Baker S.E."/>
        </authorList>
    </citation>
    <scope>NUCLEOTIDE SEQUENCE [LARGE SCALE GENOMIC DNA]</scope>
    <source>
        <strain evidence="21 22">CBS 121593</strain>
    </source>
</reference>
<comment type="subunit">
    <text evidence="11">[Alpha(6)beta(6)] hexamers of two multifunctional subunits (alpha and beta).</text>
</comment>
<keyword evidence="4 17" id="KW-0808">Transferase</keyword>
<dbReference type="InterPro" id="IPR050830">
    <property type="entry name" value="Fungal_FAS"/>
</dbReference>
<dbReference type="Pfam" id="PF16073">
    <property type="entry name" value="SAT"/>
    <property type="match status" value="1"/>
</dbReference>
<evidence type="ECO:0000256" key="8">
    <source>
        <dbReference type="ARBA" id="ARBA00023027"/>
    </source>
</evidence>
<dbReference type="STRING" id="1448316.A0A395GPL1"/>
<keyword evidence="6 17" id="KW-0521">NADP</keyword>
<evidence type="ECO:0000256" key="10">
    <source>
        <dbReference type="ARBA" id="ARBA00023268"/>
    </source>
</evidence>
<evidence type="ECO:0000313" key="21">
    <source>
        <dbReference type="EMBL" id="RAK97276.1"/>
    </source>
</evidence>
<dbReference type="Pfam" id="PF01575">
    <property type="entry name" value="MaoC_dehydratas"/>
    <property type="match status" value="1"/>
</dbReference>
<keyword evidence="10" id="KW-0511">Multifunctional enzyme</keyword>
<dbReference type="Pfam" id="PF00698">
    <property type="entry name" value="Acyl_transf_1"/>
    <property type="match status" value="1"/>
</dbReference>